<dbReference type="OrthoDB" id="9776021at2"/>
<name>A0A345NL40_9MICO</name>
<evidence type="ECO:0000259" key="1">
    <source>
        <dbReference type="PROSITE" id="PS51192"/>
    </source>
</evidence>
<protein>
    <submittedName>
        <fullName evidence="3">DUF3427 domain-containing protein</fullName>
    </submittedName>
</protein>
<dbReference type="InterPro" id="IPR014001">
    <property type="entry name" value="Helicase_ATP-bd"/>
</dbReference>
<dbReference type="PANTHER" id="PTHR47962">
    <property type="entry name" value="ATP-DEPENDENT HELICASE LHR-RELATED-RELATED"/>
    <property type="match status" value="1"/>
</dbReference>
<dbReference type="RefSeq" id="WP_114927513.1">
    <property type="nucleotide sequence ID" value="NZ_CP031229.1"/>
</dbReference>
<dbReference type="PROSITE" id="PS51192">
    <property type="entry name" value="HELICASE_ATP_BIND_1"/>
    <property type="match status" value="1"/>
</dbReference>
<dbReference type="GO" id="GO:0003677">
    <property type="term" value="F:DNA binding"/>
    <property type="evidence" value="ECO:0007669"/>
    <property type="project" value="InterPro"/>
</dbReference>
<sequence length="1082" mass="122318">MEPGIYEQLVTADLQERLGQALVRARLGDVDEADLPHVLGRHVQEVVTARLRSTRGSEERLRLINGMLDLLESADEEVQHPPRQLLSIASGAAPTVRRVGLARPATPLSDAALLTNARGEPNLGAEIKTELESSDEVDLLIAFVKWHGLRLLTPELERLHERGVPLRVITTTYMGATERAAVDRLVREFGAQVRIQYDAQRTRLHAKAWMFRRRTTFDTAYVGSSNLSRAALLDGVEWNVRLSRVATPALLEKFRATFETYWYDDSYELYDPDRDRDRLDDALAEASGRKQGSGVTITLSGLEVRPFPYQLEMLEALEAERVVHDRHRNLVVAATGTGKTVVAALDYRNLAHQAGGRPSLLFVAHRKEILEQSLRTYREVLADGDFGELYVSGARPERWRHVFASVQSLTSYGVDQIPSDTYEILVIDEFHHAQAATYRRLIQHFEPVELLGLTATPERSDGVDVRDFFDGRTAVELRLWDALGADLLCPFHYFAVADNTDLRDVKWTRGRYDEAELESLYTGNDVRAQIVLAQLRDKVLDPGIMRALGFCVGVDHARYMASVFQRAGIPARAVSGDTPLHEREQALRDLRDRRLNILFAADLFNEGLDMPEVDTVLFLRPTESATVFLQQLGRGLRRTKDKAVLTALDFVGHHRKEFRFDQKYRALTGSSRRALTDGIERGFPFLPSGCQIVMDRQVQKIVLDNIRSQISSRWPQIVSELRNYGELELSRFLEESSLELADVLRKGQRSWTQLRRAAGLPTRAGSPLEEKLLRRVRAFAHVDDKPRAEVYRLLLSDAAPAYADLSSGERRMAEMMFFSLWPDGGGHPSYDAGMRALREQEALRDELRAVVDLSFEAARHQAFALEGILRDVPLRVHARYQREEVLAALDYVSPASRKPNSFREGVLYVQDRNVDAFFVTLRKSEADFSPTTLYRDYPISPTLFHWESQSTTSVGSATGHRYLSSASTVLLFVREEKEDEFGTSPYLFAGPMRYVSHQGNRPIAITWQLEHALPADFFSAATVVAKLKRDACAMNMLRAAAVDARGWSVDEAFEQGLPFEHGVTRRVGMERHARSWSTRTSH</sequence>
<dbReference type="InterPro" id="IPR021835">
    <property type="entry name" value="DUF3427"/>
</dbReference>
<evidence type="ECO:0000313" key="3">
    <source>
        <dbReference type="EMBL" id="AXH95748.1"/>
    </source>
</evidence>
<gene>
    <name evidence="3" type="ORF">DV701_06060</name>
</gene>
<feature type="domain" description="Helicase C-terminal" evidence="2">
    <location>
        <begin position="534"/>
        <end position="679"/>
    </location>
</feature>
<evidence type="ECO:0000313" key="4">
    <source>
        <dbReference type="Proteomes" id="UP000253790"/>
    </source>
</evidence>
<accession>A0A345NL40</accession>
<dbReference type="CDD" id="cd18799">
    <property type="entry name" value="SF2_C_EcoAI-like"/>
    <property type="match status" value="1"/>
</dbReference>
<proteinExistence type="predicted"/>
<dbReference type="GO" id="GO:0005524">
    <property type="term" value="F:ATP binding"/>
    <property type="evidence" value="ECO:0007669"/>
    <property type="project" value="InterPro"/>
</dbReference>
<dbReference type="SUPFAM" id="SSF56024">
    <property type="entry name" value="Phospholipase D/nuclease"/>
    <property type="match status" value="1"/>
</dbReference>
<dbReference type="Proteomes" id="UP000253790">
    <property type="component" value="Chromosome"/>
</dbReference>
<dbReference type="Pfam" id="PF04851">
    <property type="entry name" value="ResIII"/>
    <property type="match status" value="1"/>
</dbReference>
<dbReference type="KEGG" id="orn:DV701_06060"/>
<dbReference type="CDD" id="cd09203">
    <property type="entry name" value="PLDc_N_DEXD_b1"/>
    <property type="match status" value="1"/>
</dbReference>
<dbReference type="PROSITE" id="PS51194">
    <property type="entry name" value="HELICASE_CTER"/>
    <property type="match status" value="1"/>
</dbReference>
<dbReference type="InterPro" id="IPR001650">
    <property type="entry name" value="Helicase_C-like"/>
</dbReference>
<keyword evidence="4" id="KW-1185">Reference proteome</keyword>
<dbReference type="Pfam" id="PF11907">
    <property type="entry name" value="DUF3427"/>
    <property type="match status" value="1"/>
</dbReference>
<evidence type="ECO:0000259" key="2">
    <source>
        <dbReference type="PROSITE" id="PS51194"/>
    </source>
</evidence>
<dbReference type="InterPro" id="IPR052511">
    <property type="entry name" value="ATP-dep_Helicase"/>
</dbReference>
<dbReference type="Pfam" id="PF00271">
    <property type="entry name" value="Helicase_C"/>
    <property type="match status" value="1"/>
</dbReference>
<dbReference type="PANTHER" id="PTHR47962:SF7">
    <property type="entry name" value="MITOCHONDRIAL ATP-DEPENDENT HELICASE IRC3-RELATED"/>
    <property type="match status" value="1"/>
</dbReference>
<dbReference type="SMART" id="SM00490">
    <property type="entry name" value="HELICc"/>
    <property type="match status" value="1"/>
</dbReference>
<organism evidence="3 4">
    <name type="scientific">Ornithinimicrobium avium</name>
    <dbReference type="NCBI Taxonomy" id="2283195"/>
    <lineage>
        <taxon>Bacteria</taxon>
        <taxon>Bacillati</taxon>
        <taxon>Actinomycetota</taxon>
        <taxon>Actinomycetes</taxon>
        <taxon>Micrococcales</taxon>
        <taxon>Ornithinimicrobiaceae</taxon>
        <taxon>Ornithinimicrobium</taxon>
    </lineage>
</organism>
<dbReference type="REBASE" id="265081">
    <property type="entry name" value="Osp3305ORF6060P"/>
</dbReference>
<dbReference type="EMBL" id="CP031229">
    <property type="protein sequence ID" value="AXH95748.1"/>
    <property type="molecule type" value="Genomic_DNA"/>
</dbReference>
<dbReference type="GO" id="GO:0016887">
    <property type="term" value="F:ATP hydrolysis activity"/>
    <property type="evidence" value="ECO:0007669"/>
    <property type="project" value="TreeGrafter"/>
</dbReference>
<feature type="domain" description="Helicase ATP-binding" evidence="1">
    <location>
        <begin position="320"/>
        <end position="475"/>
    </location>
</feature>
<dbReference type="InterPro" id="IPR006935">
    <property type="entry name" value="Helicase/UvrB_N"/>
</dbReference>
<dbReference type="Gene3D" id="3.30.870.10">
    <property type="entry name" value="Endonuclease Chain A"/>
    <property type="match status" value="1"/>
</dbReference>
<dbReference type="CDD" id="cd18032">
    <property type="entry name" value="DEXHc_RE_I_III_res"/>
    <property type="match status" value="1"/>
</dbReference>
<reference evidence="3 4" key="1">
    <citation type="submission" date="2018-07" db="EMBL/GenBank/DDBJ databases">
        <title>Complete genome sequencing of Ornithinimicrobium sp. AMA3305.</title>
        <authorList>
            <person name="Bae J.-W."/>
        </authorList>
    </citation>
    <scope>NUCLEOTIDE SEQUENCE [LARGE SCALE GENOMIC DNA]</scope>
    <source>
        <strain evidence="3 4">AMA3305</strain>
    </source>
</reference>
<dbReference type="InterPro" id="IPR025202">
    <property type="entry name" value="PLD-like_dom"/>
</dbReference>
<dbReference type="SUPFAM" id="SSF52540">
    <property type="entry name" value="P-loop containing nucleoside triphosphate hydrolases"/>
    <property type="match status" value="1"/>
</dbReference>
<dbReference type="Gene3D" id="3.40.50.300">
    <property type="entry name" value="P-loop containing nucleotide triphosphate hydrolases"/>
    <property type="match status" value="2"/>
</dbReference>
<dbReference type="AlphaFoldDB" id="A0A345NL40"/>
<dbReference type="SMART" id="SM00487">
    <property type="entry name" value="DEXDc"/>
    <property type="match status" value="1"/>
</dbReference>
<dbReference type="InterPro" id="IPR027417">
    <property type="entry name" value="P-loop_NTPase"/>
</dbReference>
<dbReference type="Pfam" id="PF13091">
    <property type="entry name" value="PLDc_2"/>
    <property type="match status" value="1"/>
</dbReference>